<organism evidence="1 2">
    <name type="scientific">Pelotomaculum schinkii</name>
    <dbReference type="NCBI Taxonomy" id="78350"/>
    <lineage>
        <taxon>Bacteria</taxon>
        <taxon>Bacillati</taxon>
        <taxon>Bacillota</taxon>
        <taxon>Clostridia</taxon>
        <taxon>Eubacteriales</taxon>
        <taxon>Desulfotomaculaceae</taxon>
        <taxon>Pelotomaculum</taxon>
    </lineage>
</organism>
<dbReference type="EMBL" id="QFGA01000002">
    <property type="protein sequence ID" value="TEB05575.1"/>
    <property type="molecule type" value="Genomic_DNA"/>
</dbReference>
<accession>A0A4Y7R9E6</accession>
<evidence type="ECO:0000313" key="1">
    <source>
        <dbReference type="EMBL" id="TEB05575.1"/>
    </source>
</evidence>
<sequence>MPRRICPRCGSRNTAKILWGMPAFTEELQEKLNKKEIVFGGCCITGNAPTHHCNKCKKDFGYLTTDMELATTGFNFSLGGYFGGYHSLSIAKAETGAVATYTPPLSVSYMQSIEKQLSTEEWLEFVHGLYRCYIPDWKKHYIDPGILDGTQWGLEITFIDRKPLKCNGSNMFPPHWKKFLKVINKLGLPDIE</sequence>
<reference evidence="1 2" key="1">
    <citation type="journal article" date="2018" name="Environ. Microbiol.">
        <title>Novel energy conservation strategies and behaviour of Pelotomaculum schinkii driving syntrophic propionate catabolism.</title>
        <authorList>
            <person name="Hidalgo-Ahumada C.A.P."/>
            <person name="Nobu M.K."/>
            <person name="Narihiro T."/>
            <person name="Tamaki H."/>
            <person name="Liu W.T."/>
            <person name="Kamagata Y."/>
            <person name="Stams A.J.M."/>
            <person name="Imachi H."/>
            <person name="Sousa D.Z."/>
        </authorList>
    </citation>
    <scope>NUCLEOTIDE SEQUENCE [LARGE SCALE GENOMIC DNA]</scope>
    <source>
        <strain evidence="1 2">HH</strain>
    </source>
</reference>
<keyword evidence="2" id="KW-1185">Reference proteome</keyword>
<protein>
    <submittedName>
        <fullName evidence="1">Uncharacterized protein</fullName>
    </submittedName>
</protein>
<proteinExistence type="predicted"/>
<comment type="caution">
    <text evidence="1">The sequence shown here is derived from an EMBL/GenBank/DDBJ whole genome shotgun (WGS) entry which is preliminary data.</text>
</comment>
<dbReference type="AlphaFoldDB" id="A0A4Y7R9E6"/>
<dbReference type="Proteomes" id="UP000298324">
    <property type="component" value="Unassembled WGS sequence"/>
</dbReference>
<name>A0A4Y7R9E6_9FIRM</name>
<evidence type="ECO:0000313" key="2">
    <source>
        <dbReference type="Proteomes" id="UP000298324"/>
    </source>
</evidence>
<gene>
    <name evidence="1" type="ORF">Psch_02616</name>
</gene>